<evidence type="ECO:0000313" key="1">
    <source>
        <dbReference type="EMBL" id="QHS81920.1"/>
    </source>
</evidence>
<reference evidence="1" key="1">
    <citation type="journal article" date="2020" name="Nature">
        <title>Giant virus diversity and host interactions through global metagenomics.</title>
        <authorList>
            <person name="Schulz F."/>
            <person name="Roux S."/>
            <person name="Paez-Espino D."/>
            <person name="Jungbluth S."/>
            <person name="Walsh D.A."/>
            <person name="Denef V.J."/>
            <person name="McMahon K.D."/>
            <person name="Konstantinidis K.T."/>
            <person name="Eloe-Fadrosh E.A."/>
            <person name="Kyrpides N.C."/>
            <person name="Woyke T."/>
        </authorList>
    </citation>
    <scope>NUCLEOTIDE SEQUENCE</scope>
    <source>
        <strain evidence="1">GVMAG-S-1101165-79</strain>
    </source>
</reference>
<accession>A0A6C0AR75</accession>
<protein>
    <recommendedName>
        <fullName evidence="2">Glycosyltransferase</fullName>
    </recommendedName>
</protein>
<dbReference type="AlphaFoldDB" id="A0A6C0AR75"/>
<sequence length="254" mass="30336">MTSYGFIITRHVNSEKTNRYWNHSIKLLRRLYPNNKIIIIDDNSDKNFLKADFDYINVEIIVSEFKGRGELLPYYYYIKYKFFDNAVIIHDSVFFHKKINFDLLNNINVIPLWFFYPDKENINNTLRITNNLKNKILIEPQLSFNNIVIGLPHNNWYGCFGVQSYINHGFLLQLQNKYNLINMISSVSCRADRCCLERIFGCIFYTENPKIIKQKSLLGNIHEYNMWGLTFDDYMNKLKSKQKIRPIIKVWTGR</sequence>
<organism evidence="1">
    <name type="scientific">viral metagenome</name>
    <dbReference type="NCBI Taxonomy" id="1070528"/>
    <lineage>
        <taxon>unclassified sequences</taxon>
        <taxon>metagenomes</taxon>
        <taxon>organismal metagenomes</taxon>
    </lineage>
</organism>
<name>A0A6C0AR75_9ZZZZ</name>
<dbReference type="EMBL" id="MN740762">
    <property type="protein sequence ID" value="QHS81920.1"/>
    <property type="molecule type" value="Genomic_DNA"/>
</dbReference>
<proteinExistence type="predicted"/>
<evidence type="ECO:0008006" key="2">
    <source>
        <dbReference type="Google" id="ProtNLM"/>
    </source>
</evidence>